<dbReference type="PRINTS" id="PR00081">
    <property type="entry name" value="GDHRDH"/>
</dbReference>
<dbReference type="FunFam" id="3.40.50.720:FF:000084">
    <property type="entry name" value="Short-chain dehydrogenase reductase"/>
    <property type="match status" value="1"/>
</dbReference>
<dbReference type="RefSeq" id="WP_068350775.1">
    <property type="nucleotide sequence ID" value="NZ_CP016033.1"/>
</dbReference>
<dbReference type="Gene3D" id="3.40.50.720">
    <property type="entry name" value="NAD(P)-binding Rossmann-like Domain"/>
    <property type="match status" value="1"/>
</dbReference>
<dbReference type="EMBL" id="CP016033">
    <property type="protein sequence ID" value="ANK12865.1"/>
    <property type="molecule type" value="Genomic_DNA"/>
</dbReference>
<sequence>MDIQSLFGLQGRVALVTGGSRGIGKMFVEGLLAAGCARVYISARKIEQMQATIDQFGADRVIGIPADLSQMDGMIALADELKSREDHLDILINNAGAAWGQPYLEFTEAGWHRTMDLNVKTPFFLTQKLHDLLVAGGKQGRPAKVIHVSSIDGQRINPWETYAYQASKAAVIQLTRRMAARLIQDNIVVTSIAPGAFPSEMNKAAKDAPDASASGIPAKRIGTAEDMAAAAIYLCSRAGDYVVGDTLTVDGGVVNALLPNHFADPAGGGH</sequence>
<dbReference type="KEGG" id="pns:A9D12_07800"/>
<dbReference type="SUPFAM" id="SSF51735">
    <property type="entry name" value="NAD(P)-binding Rossmann-fold domains"/>
    <property type="match status" value="1"/>
</dbReference>
<keyword evidence="3" id="KW-0560">Oxidoreductase</keyword>
<dbReference type="Pfam" id="PF13561">
    <property type="entry name" value="adh_short_C2"/>
    <property type="match status" value="1"/>
</dbReference>
<comment type="similarity">
    <text evidence="1">Belongs to the short-chain dehydrogenases/reductases (SDR) family.</text>
</comment>
<dbReference type="Proteomes" id="UP000078263">
    <property type="component" value="Chromosome"/>
</dbReference>
<accession>A0A192D429</accession>
<dbReference type="OrthoDB" id="286404at2"/>
<evidence type="ECO:0000313" key="4">
    <source>
        <dbReference type="EMBL" id="ANK12865.1"/>
    </source>
</evidence>
<dbReference type="PANTHER" id="PTHR43618">
    <property type="entry name" value="7-ALPHA-HYDROXYSTEROID DEHYDROGENASE"/>
    <property type="match status" value="1"/>
</dbReference>
<dbReference type="PRINTS" id="PR00080">
    <property type="entry name" value="SDRFAMILY"/>
</dbReference>
<dbReference type="STRING" id="1112.A9D12_07800"/>
<organism evidence="4 5">
    <name type="scientific">Erythrobacter neustonensis</name>
    <dbReference type="NCBI Taxonomy" id="1112"/>
    <lineage>
        <taxon>Bacteria</taxon>
        <taxon>Pseudomonadati</taxon>
        <taxon>Pseudomonadota</taxon>
        <taxon>Alphaproteobacteria</taxon>
        <taxon>Sphingomonadales</taxon>
        <taxon>Erythrobacteraceae</taxon>
        <taxon>Erythrobacter/Porphyrobacter group</taxon>
        <taxon>Erythrobacter</taxon>
    </lineage>
</organism>
<evidence type="ECO:0000256" key="1">
    <source>
        <dbReference type="ARBA" id="ARBA00006484"/>
    </source>
</evidence>
<keyword evidence="5" id="KW-1185">Reference proteome</keyword>
<dbReference type="InterPro" id="IPR036291">
    <property type="entry name" value="NAD(P)-bd_dom_sf"/>
</dbReference>
<dbReference type="InterPro" id="IPR002347">
    <property type="entry name" value="SDR_fam"/>
</dbReference>
<proteinExistence type="inferred from homology"/>
<reference evidence="4 5" key="1">
    <citation type="submission" date="2016-05" db="EMBL/GenBank/DDBJ databases">
        <title>Compelete Genome Sequence of Bacteriochlorophyll-Synthesizing Bacterium Porphyrobacter neustonensis DSM 9434.</title>
        <authorList>
            <person name="Shi X.-L."/>
            <person name="Wu Y.-H."/>
            <person name="Cheng H."/>
            <person name="Xu L."/>
            <person name="Zhang X.-Q."/>
            <person name="Wang C.-S."/>
            <person name="Xu X.-W."/>
        </authorList>
    </citation>
    <scope>NUCLEOTIDE SEQUENCE [LARGE SCALE GENOMIC DNA]</scope>
    <source>
        <strain evidence="4 5">DSM 9434</strain>
    </source>
</reference>
<protein>
    <submittedName>
        <fullName evidence="4">3-oxoacyl-ACP reductase</fullName>
    </submittedName>
</protein>
<dbReference type="AlphaFoldDB" id="A0A192D429"/>
<dbReference type="InterPro" id="IPR052178">
    <property type="entry name" value="Sec_Metab_Biosynth_SDR"/>
</dbReference>
<name>A0A192D429_9SPHN</name>
<evidence type="ECO:0000256" key="2">
    <source>
        <dbReference type="ARBA" id="ARBA00022857"/>
    </source>
</evidence>
<gene>
    <name evidence="4" type="ORF">A9D12_07800</name>
</gene>
<dbReference type="GO" id="GO:0005829">
    <property type="term" value="C:cytosol"/>
    <property type="evidence" value="ECO:0007669"/>
    <property type="project" value="TreeGrafter"/>
</dbReference>
<dbReference type="GO" id="GO:0008709">
    <property type="term" value="F:cholate 7-alpha-dehydrogenase (NAD+) activity"/>
    <property type="evidence" value="ECO:0007669"/>
    <property type="project" value="TreeGrafter"/>
</dbReference>
<evidence type="ECO:0000256" key="3">
    <source>
        <dbReference type="ARBA" id="ARBA00023002"/>
    </source>
</evidence>
<dbReference type="PANTHER" id="PTHR43618:SF8">
    <property type="entry name" value="7ALPHA-HYDROXYSTEROID DEHYDROGENASE"/>
    <property type="match status" value="1"/>
</dbReference>
<keyword evidence="2" id="KW-0521">NADP</keyword>
<evidence type="ECO:0000313" key="5">
    <source>
        <dbReference type="Proteomes" id="UP000078263"/>
    </source>
</evidence>